<dbReference type="Proteomes" id="UP001500729">
    <property type="component" value="Unassembled WGS sequence"/>
</dbReference>
<comment type="subcellular location">
    <subcellularLocation>
        <location evidence="1">Cell membrane</location>
        <topology evidence="1">Multi-pass membrane protein</topology>
    </subcellularLocation>
</comment>
<dbReference type="InterPro" id="IPR051449">
    <property type="entry name" value="ABC-2_transporter_component"/>
</dbReference>
<keyword evidence="3 6" id="KW-0812">Transmembrane</keyword>
<feature type="transmembrane region" description="Helical" evidence="6">
    <location>
        <begin position="255"/>
        <end position="281"/>
    </location>
</feature>
<evidence type="ECO:0000256" key="4">
    <source>
        <dbReference type="ARBA" id="ARBA00022989"/>
    </source>
</evidence>
<evidence type="ECO:0000256" key="1">
    <source>
        <dbReference type="ARBA" id="ARBA00004651"/>
    </source>
</evidence>
<evidence type="ECO:0000256" key="5">
    <source>
        <dbReference type="ARBA" id="ARBA00023136"/>
    </source>
</evidence>
<protein>
    <submittedName>
        <fullName evidence="8">ABC transporter permease</fullName>
    </submittedName>
</protein>
<accession>A0ABN1DXF5</accession>
<feature type="transmembrane region" description="Helical" evidence="6">
    <location>
        <begin position="339"/>
        <end position="364"/>
    </location>
</feature>
<feature type="transmembrane region" description="Helical" evidence="6">
    <location>
        <begin position="220"/>
        <end position="243"/>
    </location>
</feature>
<dbReference type="PANTHER" id="PTHR30294">
    <property type="entry name" value="MEMBRANE COMPONENT OF ABC TRANSPORTER YHHJ-RELATED"/>
    <property type="match status" value="1"/>
</dbReference>
<reference evidence="8 9" key="1">
    <citation type="journal article" date="2019" name="Int. J. Syst. Evol. Microbiol.">
        <title>The Global Catalogue of Microorganisms (GCM) 10K type strain sequencing project: providing services to taxonomists for standard genome sequencing and annotation.</title>
        <authorList>
            <consortium name="The Broad Institute Genomics Platform"/>
            <consortium name="The Broad Institute Genome Sequencing Center for Infectious Disease"/>
            <person name="Wu L."/>
            <person name="Ma J."/>
        </authorList>
    </citation>
    <scope>NUCLEOTIDE SEQUENCE [LARGE SCALE GENOMIC DNA]</scope>
    <source>
        <strain evidence="8 9">JCM 10303</strain>
    </source>
</reference>
<name>A0ABN1DXF5_SACER</name>
<dbReference type="EMBL" id="BAAAGS010000065">
    <property type="protein sequence ID" value="GAA0554800.1"/>
    <property type="molecule type" value="Genomic_DNA"/>
</dbReference>
<sequence length="391" mass="40370">MSVVWLVARREVVTRVRTRSFVVGTLVTIAILGLYVAVTMFVGANQTTKVGVAGQATAVAEQLRVVADERGKALEVLDVDDEAAGLARLRDGELDALVTGAPDALRLVVEQQADPELAGALDTIARQQALDAELAKSGLDPAAVHSTMDSAQVLVTSLEQPDPQRGERIGIAVAAGLMLYMFLIMAGQTVAQGVVEEKSSRVVEILLSTIRPGQLLTGKVIGIGLVGLLQFGIISGTGLAAAAGAGAVTLPKGALAGSLALTLVWFVLGYFFFATILAAAASLVSRQEELQSVVSPVSVLLVLPFVVAVSVLPGDPDSTTGAVLSLVPGFSPVLMPMRAALGVAATWELVVSVVLTLVATAALLRLGGRVYAGAVLRTGARVRLGDALRRS</sequence>
<dbReference type="RefSeq" id="WP_009950017.1">
    <property type="nucleotide sequence ID" value="NZ_BAAAGS010000065.1"/>
</dbReference>
<evidence type="ECO:0000259" key="7">
    <source>
        <dbReference type="Pfam" id="PF12698"/>
    </source>
</evidence>
<keyword evidence="4 6" id="KW-1133">Transmembrane helix</keyword>
<evidence type="ECO:0000313" key="9">
    <source>
        <dbReference type="Proteomes" id="UP001500729"/>
    </source>
</evidence>
<organism evidence="8 9">
    <name type="scientific">Saccharopolyspora erythraea</name>
    <name type="common">Streptomyces erythraeus</name>
    <dbReference type="NCBI Taxonomy" id="1836"/>
    <lineage>
        <taxon>Bacteria</taxon>
        <taxon>Bacillati</taxon>
        <taxon>Actinomycetota</taxon>
        <taxon>Actinomycetes</taxon>
        <taxon>Pseudonocardiales</taxon>
        <taxon>Pseudonocardiaceae</taxon>
        <taxon>Saccharopolyspora</taxon>
    </lineage>
</organism>
<dbReference type="InterPro" id="IPR013525">
    <property type="entry name" value="ABC2_TM"/>
</dbReference>
<keyword evidence="2" id="KW-1003">Cell membrane</keyword>
<feature type="domain" description="ABC-2 type transporter transmembrane" evidence="7">
    <location>
        <begin position="25"/>
        <end position="364"/>
    </location>
</feature>
<feature type="transmembrane region" description="Helical" evidence="6">
    <location>
        <begin position="293"/>
        <end position="312"/>
    </location>
</feature>
<evidence type="ECO:0000256" key="2">
    <source>
        <dbReference type="ARBA" id="ARBA00022475"/>
    </source>
</evidence>
<evidence type="ECO:0000256" key="6">
    <source>
        <dbReference type="SAM" id="Phobius"/>
    </source>
</evidence>
<dbReference type="Pfam" id="PF12698">
    <property type="entry name" value="ABC2_membrane_3"/>
    <property type="match status" value="1"/>
</dbReference>
<gene>
    <name evidence="8" type="ORF">GCM10009533_60890</name>
</gene>
<proteinExistence type="predicted"/>
<keyword evidence="5 6" id="KW-0472">Membrane</keyword>
<evidence type="ECO:0000313" key="8">
    <source>
        <dbReference type="EMBL" id="GAA0554800.1"/>
    </source>
</evidence>
<evidence type="ECO:0000256" key="3">
    <source>
        <dbReference type="ARBA" id="ARBA00022692"/>
    </source>
</evidence>
<feature type="transmembrane region" description="Helical" evidence="6">
    <location>
        <begin position="21"/>
        <end position="42"/>
    </location>
</feature>
<comment type="caution">
    <text evidence="8">The sequence shown here is derived from an EMBL/GenBank/DDBJ whole genome shotgun (WGS) entry which is preliminary data.</text>
</comment>
<feature type="transmembrane region" description="Helical" evidence="6">
    <location>
        <begin position="169"/>
        <end position="191"/>
    </location>
</feature>
<keyword evidence="9" id="KW-1185">Reference proteome</keyword>
<dbReference type="PANTHER" id="PTHR30294:SF29">
    <property type="entry name" value="MULTIDRUG ABC TRANSPORTER PERMEASE YBHS-RELATED"/>
    <property type="match status" value="1"/>
</dbReference>